<evidence type="ECO:0000313" key="15">
    <source>
        <dbReference type="Proteomes" id="UP000054302"/>
    </source>
</evidence>
<dbReference type="SUPFAM" id="SSF55550">
    <property type="entry name" value="SH2 domain"/>
    <property type="match status" value="1"/>
</dbReference>
<evidence type="ECO:0000256" key="2">
    <source>
        <dbReference type="ARBA" id="ARBA00004286"/>
    </source>
</evidence>
<dbReference type="Gene3D" id="1.10.10.650">
    <property type="entry name" value="RuvA domain 2-like"/>
    <property type="match status" value="1"/>
</dbReference>
<dbReference type="Gene3D" id="1.10.10.2740">
    <property type="entry name" value="Spt6, Death-like domain"/>
    <property type="match status" value="1"/>
</dbReference>
<protein>
    <recommendedName>
        <fullName evidence="4 10">Transcription elongation factor Spt6</fullName>
    </recommendedName>
</protein>
<evidence type="ECO:0000256" key="1">
    <source>
        <dbReference type="ARBA" id="ARBA00004123"/>
    </source>
</evidence>
<dbReference type="GO" id="GO:0042393">
    <property type="term" value="F:histone binding"/>
    <property type="evidence" value="ECO:0007669"/>
    <property type="project" value="TreeGrafter"/>
</dbReference>
<dbReference type="GO" id="GO:0008023">
    <property type="term" value="C:transcription elongation factor complex"/>
    <property type="evidence" value="ECO:0007669"/>
    <property type="project" value="TreeGrafter"/>
</dbReference>
<dbReference type="PROSITE" id="PS50001">
    <property type="entry name" value="SH2"/>
    <property type="match status" value="1"/>
</dbReference>
<dbReference type="Pfam" id="PF21710">
    <property type="entry name" value="Spt6_S1"/>
    <property type="match status" value="1"/>
</dbReference>
<dbReference type="Gene3D" id="3.30.420.140">
    <property type="entry name" value="YqgF/RNase H-like domain"/>
    <property type="match status" value="1"/>
</dbReference>
<feature type="compositionally biased region" description="Acidic residues" evidence="12">
    <location>
        <begin position="8"/>
        <end position="25"/>
    </location>
</feature>
<dbReference type="OrthoDB" id="995477at2759"/>
<dbReference type="InterPro" id="IPR028083">
    <property type="entry name" value="Spt6_acidic_N_dom"/>
</dbReference>
<dbReference type="Pfam" id="PF14635">
    <property type="entry name" value="HHH_7"/>
    <property type="match status" value="1"/>
</dbReference>
<evidence type="ECO:0000256" key="10">
    <source>
        <dbReference type="PIRNR" id="PIRNR036947"/>
    </source>
</evidence>
<evidence type="ECO:0000256" key="6">
    <source>
        <dbReference type="ARBA" id="ARBA00022999"/>
    </source>
</evidence>
<dbReference type="GO" id="GO:0031491">
    <property type="term" value="F:nucleosome binding"/>
    <property type="evidence" value="ECO:0007669"/>
    <property type="project" value="TreeGrafter"/>
</dbReference>
<dbReference type="GeneID" id="27318499"/>
<keyword evidence="15" id="KW-1185">Reference proteome</keyword>
<dbReference type="OMA" id="GYFYLCF"/>
<organism evidence="14 15">
    <name type="scientific">Exophiala mesophila</name>
    <name type="common">Black yeast-like fungus</name>
    <dbReference type="NCBI Taxonomy" id="212818"/>
    <lineage>
        <taxon>Eukaryota</taxon>
        <taxon>Fungi</taxon>
        <taxon>Dikarya</taxon>
        <taxon>Ascomycota</taxon>
        <taxon>Pezizomycotina</taxon>
        <taxon>Eurotiomycetes</taxon>
        <taxon>Chaetothyriomycetidae</taxon>
        <taxon>Chaetothyriales</taxon>
        <taxon>Herpotrichiellaceae</taxon>
        <taxon>Exophiala</taxon>
    </lineage>
</organism>
<evidence type="ECO:0000256" key="12">
    <source>
        <dbReference type="SAM" id="MobiDB-lite"/>
    </source>
</evidence>
<comment type="function">
    <text evidence="9">Histone H3-H4 chaperone that plays a role in maintenance of chromatin structure during RNA polymerase II transcription elongation thereby repressing transcription initiation from cryptic promoters. Mediates the reassembly of nucleosomes onto the promoters of at least a selected set of genes during repression; the nucleosome reassembly is essential for transcriptional repression. Essential for viability.</text>
</comment>
<dbReference type="Gene3D" id="1.10.150.850">
    <property type="entry name" value="Spt6, helix-hairpin-helix domain"/>
    <property type="match status" value="1"/>
</dbReference>
<dbReference type="HOGENOM" id="CLU_001680_0_1_1"/>
<dbReference type="Proteomes" id="UP000054302">
    <property type="component" value="Unassembled WGS sequence"/>
</dbReference>
<proteinExistence type="inferred from homology"/>
<dbReference type="EMBL" id="KN847520">
    <property type="protein sequence ID" value="KIV96837.1"/>
    <property type="molecule type" value="Genomic_DNA"/>
</dbReference>
<dbReference type="SUPFAM" id="SSF47781">
    <property type="entry name" value="RuvA domain 2-like"/>
    <property type="match status" value="2"/>
</dbReference>
<dbReference type="InterPro" id="IPR035019">
    <property type="entry name" value="Spt6_SH2_N"/>
</dbReference>
<keyword evidence="6 11" id="KW-0727">SH2 domain</keyword>
<dbReference type="GO" id="GO:0003677">
    <property type="term" value="F:DNA binding"/>
    <property type="evidence" value="ECO:0007669"/>
    <property type="project" value="InterPro"/>
</dbReference>
<dbReference type="Gene3D" id="3.30.505.10">
    <property type="entry name" value="SH2 domain"/>
    <property type="match status" value="2"/>
</dbReference>
<dbReference type="InterPro" id="IPR000980">
    <property type="entry name" value="SH2"/>
</dbReference>
<dbReference type="InterPro" id="IPR010994">
    <property type="entry name" value="RuvA_2-like"/>
</dbReference>
<dbReference type="PIRSF" id="PIRSF036947">
    <property type="entry name" value="Spt6"/>
    <property type="match status" value="1"/>
</dbReference>
<dbReference type="InterPro" id="IPR032706">
    <property type="entry name" value="Spt6_HHH"/>
</dbReference>
<evidence type="ECO:0000256" key="3">
    <source>
        <dbReference type="ARBA" id="ARBA00009253"/>
    </source>
</evidence>
<dbReference type="InterPro" id="IPR023323">
    <property type="entry name" value="Tex-like_dom_sf"/>
</dbReference>
<dbReference type="Pfam" id="PF14641">
    <property type="entry name" value="HTH_44"/>
    <property type="match status" value="1"/>
</dbReference>
<feature type="domain" description="SH2" evidence="13">
    <location>
        <begin position="1229"/>
        <end position="1315"/>
    </location>
</feature>
<comment type="similarity">
    <text evidence="3 10">Belongs to the SPT6 family.</text>
</comment>
<dbReference type="InterPro" id="IPR028231">
    <property type="entry name" value="Spt6_YqgF"/>
</dbReference>
<evidence type="ECO:0000256" key="11">
    <source>
        <dbReference type="PROSITE-ProRule" id="PRU00191"/>
    </source>
</evidence>
<feature type="region of interest" description="Disordered" evidence="12">
    <location>
        <begin position="1"/>
        <end position="150"/>
    </location>
</feature>
<evidence type="ECO:0000256" key="9">
    <source>
        <dbReference type="ARBA" id="ARBA00093389"/>
    </source>
</evidence>
<feature type="region of interest" description="Disordered" evidence="12">
    <location>
        <begin position="175"/>
        <end position="198"/>
    </location>
</feature>
<dbReference type="Pfam" id="PF14639">
    <property type="entry name" value="YqgF"/>
    <property type="match status" value="1"/>
</dbReference>
<dbReference type="InterPro" id="IPR035018">
    <property type="entry name" value="Spt6_SH2_C"/>
</dbReference>
<dbReference type="SUPFAM" id="SSF158832">
    <property type="entry name" value="Tex N-terminal region-like"/>
    <property type="match status" value="1"/>
</dbReference>
<name>A0A0D1ZQE5_EXOME</name>
<dbReference type="CDD" id="cd09928">
    <property type="entry name" value="SH2_Cterm_SPT6_like"/>
    <property type="match status" value="1"/>
</dbReference>
<dbReference type="InterPro" id="IPR055179">
    <property type="entry name" value="Tex-like_central_region"/>
</dbReference>
<dbReference type="STRING" id="212818.A0A0D1ZQE5"/>
<reference evidence="14 15" key="1">
    <citation type="submission" date="2015-01" db="EMBL/GenBank/DDBJ databases">
        <title>The Genome Sequence of Exophiala mesophila CBS40295.</title>
        <authorList>
            <consortium name="The Broad Institute Genomics Platform"/>
            <person name="Cuomo C."/>
            <person name="de Hoog S."/>
            <person name="Gorbushina A."/>
            <person name="Stielow B."/>
            <person name="Teixiera M."/>
            <person name="Abouelleil A."/>
            <person name="Chapman S.B."/>
            <person name="Priest M."/>
            <person name="Young S.K."/>
            <person name="Wortman J."/>
            <person name="Nusbaum C."/>
            <person name="Birren B."/>
        </authorList>
    </citation>
    <scope>NUCLEOTIDE SEQUENCE [LARGE SCALE GENOMIC DNA]</scope>
    <source>
        <strain evidence="14 15">CBS 40295</strain>
    </source>
</reference>
<dbReference type="SUPFAM" id="SSF53098">
    <property type="entry name" value="Ribonuclease H-like"/>
    <property type="match status" value="1"/>
</dbReference>
<dbReference type="FunFam" id="1.10.10.2740:FF:000002">
    <property type="entry name" value="Transcription elongation factor Spt6"/>
    <property type="match status" value="1"/>
</dbReference>
<dbReference type="PANTHER" id="PTHR10145:SF6">
    <property type="entry name" value="TRANSCRIPTION ELONGATION FACTOR SPT6"/>
    <property type="match status" value="1"/>
</dbReference>
<dbReference type="InterPro" id="IPR023319">
    <property type="entry name" value="Tex-like_HTH_dom_sf"/>
</dbReference>
<feature type="compositionally biased region" description="Acidic residues" evidence="12">
    <location>
        <begin position="42"/>
        <end position="55"/>
    </location>
</feature>
<feature type="compositionally biased region" description="Basic and acidic residues" evidence="12">
    <location>
        <begin position="109"/>
        <end position="133"/>
    </location>
</feature>
<dbReference type="FunFam" id="3.30.505.10:FF:000056">
    <property type="entry name" value="Transcription elongation factor Spt6"/>
    <property type="match status" value="1"/>
</dbReference>
<dbReference type="InterPro" id="IPR037027">
    <property type="entry name" value="YqgF/RNaseH-like_dom_sf"/>
</dbReference>
<dbReference type="VEuPathDB" id="FungiDB:PV10_00654"/>
<dbReference type="InterPro" id="IPR017072">
    <property type="entry name" value="TF_Spt6"/>
</dbReference>
<feature type="compositionally biased region" description="Basic residues" evidence="12">
    <location>
        <begin position="76"/>
        <end position="87"/>
    </location>
</feature>
<dbReference type="SMART" id="SM00252">
    <property type="entry name" value="SH2"/>
    <property type="match status" value="1"/>
</dbReference>
<evidence type="ECO:0000256" key="8">
    <source>
        <dbReference type="ARBA" id="ARBA00023242"/>
    </source>
</evidence>
<feature type="compositionally biased region" description="Basic and acidic residues" evidence="12">
    <location>
        <begin position="180"/>
        <end position="194"/>
    </location>
</feature>
<evidence type="ECO:0000256" key="5">
    <source>
        <dbReference type="ARBA" id="ARBA00022454"/>
    </source>
</evidence>
<feature type="compositionally biased region" description="Basic and acidic residues" evidence="12">
    <location>
        <begin position="26"/>
        <end position="41"/>
    </location>
</feature>
<dbReference type="RefSeq" id="XP_016228411.1">
    <property type="nucleotide sequence ID" value="XM_016364762.1"/>
</dbReference>
<keyword evidence="7 10" id="KW-0804">Transcription</keyword>
<dbReference type="InterPro" id="IPR028088">
    <property type="entry name" value="Spt6_HTH_DNA-bd_dom"/>
</dbReference>
<dbReference type="Gene3D" id="1.10.3500.10">
    <property type="entry name" value="Tex N-terminal region-like"/>
    <property type="match status" value="1"/>
</dbReference>
<comment type="function">
    <text evidence="10">Plays a role in maintenance of chromatin structure during RNA polymerase II transcription elongation thereby repressing transcription initiation from cryptic promoters. Mediates the reassembly of nucleosomes onto the promoters of at least a selected set of genes during repression; the nucleosome reassembly is essential for transcriptional repression.</text>
</comment>
<feature type="compositionally biased region" description="Acidic residues" evidence="12">
    <location>
        <begin position="91"/>
        <end position="103"/>
    </location>
</feature>
<dbReference type="InterPro" id="IPR035420">
    <property type="entry name" value="Spt6_SH2"/>
</dbReference>
<dbReference type="GO" id="GO:0034728">
    <property type="term" value="P:nucleosome organization"/>
    <property type="evidence" value="ECO:0007669"/>
    <property type="project" value="TreeGrafter"/>
</dbReference>
<dbReference type="GO" id="GO:0140673">
    <property type="term" value="P:transcription elongation-coupled chromatin remodeling"/>
    <property type="evidence" value="ECO:0007669"/>
    <property type="project" value="InterPro"/>
</dbReference>
<dbReference type="InterPro" id="IPR049540">
    <property type="entry name" value="Spt6-like_S1"/>
</dbReference>
<dbReference type="Pfam" id="PF14633">
    <property type="entry name" value="SH2_2"/>
    <property type="match status" value="1"/>
</dbReference>
<dbReference type="Pfam" id="PF14632">
    <property type="entry name" value="SPT6_acidic"/>
    <property type="match status" value="1"/>
</dbReference>
<comment type="subcellular location">
    <subcellularLocation>
        <location evidence="2">Chromosome</location>
    </subcellularLocation>
    <subcellularLocation>
        <location evidence="1 10">Nucleus</location>
    </subcellularLocation>
</comment>
<evidence type="ECO:0000259" key="13">
    <source>
        <dbReference type="PROSITE" id="PS50001"/>
    </source>
</evidence>
<evidence type="ECO:0000256" key="7">
    <source>
        <dbReference type="ARBA" id="ARBA00023163"/>
    </source>
</evidence>
<accession>A0A0D1ZQE5</accession>
<keyword evidence="5" id="KW-0158">Chromosome</keyword>
<evidence type="ECO:0000313" key="14">
    <source>
        <dbReference type="EMBL" id="KIV96837.1"/>
    </source>
</evidence>
<dbReference type="InterPro" id="IPR036860">
    <property type="entry name" value="SH2_dom_sf"/>
</dbReference>
<sequence>MSRNFIEDTAEVDDDENEDSFDEETGEVREHSNRDRKHFDDSSEDDDDDDDEEAAAEVAEGFIVDEDEDEDDVARRERKRERRKRRREERDREDENLDEEDLELIGLKPAEDTTEPKFKRLKRGPREDRETKRSYGLNDMFRDNSDEEDDVIEYRRAERTDRRGAQDEFDDFIEEDVFSDDEHQRQREDEEVARSTRRGLPDLGIADAAGLDEAALEDFRAAFGDGTDYDFALEKELEADEEEAQKDKHLDLKDVFEPSQLAERLLTDEDNLIRFTDEPERHQIARKPYKHVELTDEEFKEESSWISKLMLPAKQFPSELHEPFKQAVAQVLEFMVRDDFEPPFILSNRKDYLLHVVQRVVGRDDDRRTTSEATRLLQQRDLWQIFEQDLKFRALIEKRQAMRKLYGDLRSANVQEDQTFEEMLPLAATMEELQDLQDYLHFQYGSQLKDLALTSNGETNGINMSQKKASTRSVFEEIRAAKAYGLVRGFGITADAFAQNASREGVRTYTEDPTDNPESMADSMVDDEFSTGTQVLKAGRSMFIEELVTSPRFRGLIRKNVYIQGVIDCHRTEKGLRKIDEQHPYYEFKYLRNQDFGSFFQQPELFLKMLKAEEEGLIEIRVRLQAIDTYKKQLYKHIETDNYSTIADAWNAERRDAVSIAVDRVMKLMARLVKENLKEQCENNIGNECREEFNQRLDQAPYQPRGMKKGTTPRVLTLSNGGGTPGRDYVFWAYVNDDGRVLEHGRYKDLSPGDSEKGIADGKNVAELVEVIRRREPEIIGVSGWCPDVRKLHSNIVALVKNHDLRGPVYTTEDDRDESDLLEVLIVNDEVARMYQNSDRAKTDHPGFPTLALYCVALARYIQDPLKEYAAVGRDLVSVNFHPGQNLLPQEKLWRKLEMALVDNVNMVGVDVNEATSDPAIANLLPYVCGLGPRKASHLLKVMNLNGGSISTREDLLGLNDAHQAMGLKVWNNAAATLYIEFDKQEPTSEYLDGTRIHPEDYDIARKMAADALELDEEDIEAERQEGGSAAIVRRLINEDAQDRVNDLVLEEYAEQLETNLNSKKRSTLETIRAELIEPYEELRNSFRSNLGESEIFTMLTGETRDSLQRGMNVPVVLKRVTDNFVEGKLDSGLDAVIDTEQFVESGISPKQLYTIHQAVQGHITSINRKDFSVMVSLREDDIKTPFQRSNHHERNYDEWDDREEAADKKLLQEKSESGNRVTRVIKHRFFRPFNSKQAEEYLGSQNRGDVVIRPSSKGSDHLAVTWKVADGIFQHIDVLELDKENEFALGKTLRVGGRYNYSDLDELIALHVENMAKKVDEMTGHEKFQDKSKSALEEWLTTYTNANPKRSMYQFCLNRERPGSFHLVFKAGQNAKLQDWPVKVIPSGFELMRQPYPTMRDLCNGFKLIFQNMQQSHAITSRGGRR</sequence>
<dbReference type="InterPro" id="IPR012337">
    <property type="entry name" value="RNaseH-like_sf"/>
</dbReference>
<keyword evidence="8 10" id="KW-0539">Nucleus</keyword>
<dbReference type="InterPro" id="IPR042066">
    <property type="entry name" value="Spt6_death-like"/>
</dbReference>
<dbReference type="GO" id="GO:0005694">
    <property type="term" value="C:chromosome"/>
    <property type="evidence" value="ECO:0007669"/>
    <property type="project" value="UniProtKB-SubCell"/>
</dbReference>
<feature type="compositionally biased region" description="Acidic residues" evidence="12">
    <location>
        <begin position="63"/>
        <end position="72"/>
    </location>
</feature>
<dbReference type="FunFam" id="3.30.505.10:FF:000065">
    <property type="entry name" value="Transcription elongation factor SPT6"/>
    <property type="match status" value="1"/>
</dbReference>
<evidence type="ECO:0000256" key="4">
    <source>
        <dbReference type="ARBA" id="ARBA00020248"/>
    </source>
</evidence>
<feature type="region of interest" description="Disordered" evidence="12">
    <location>
        <begin position="504"/>
        <end position="524"/>
    </location>
</feature>
<dbReference type="CDD" id="cd09918">
    <property type="entry name" value="SH2_Nterm_SPT6_like"/>
    <property type="match status" value="1"/>
</dbReference>
<dbReference type="PANTHER" id="PTHR10145">
    <property type="entry name" value="TRANSCRIPTION ELONGATION FACTOR SPT6"/>
    <property type="match status" value="1"/>
</dbReference>
<gene>
    <name evidence="14" type="ORF">PV10_00654</name>
</gene>
<dbReference type="Pfam" id="PF22706">
    <property type="entry name" value="Tex_central_region"/>
    <property type="match status" value="1"/>
</dbReference>